<evidence type="ECO:0000313" key="2">
    <source>
        <dbReference type="EMBL" id="KAK0545963.1"/>
    </source>
</evidence>
<dbReference type="AlphaFoldDB" id="A0AAN6GNA5"/>
<accession>A0AAN6GNA5</accession>
<evidence type="ECO:0000256" key="1">
    <source>
        <dbReference type="SAM" id="SignalP"/>
    </source>
</evidence>
<name>A0AAN6GNA5_9BASI</name>
<comment type="caution">
    <text evidence="2">The sequence shown here is derived from an EMBL/GenBank/DDBJ whole genome shotgun (WGS) entry which is preliminary data.</text>
</comment>
<dbReference type="EMBL" id="JAPDMZ010000210">
    <property type="protein sequence ID" value="KAK0545963.1"/>
    <property type="molecule type" value="Genomic_DNA"/>
</dbReference>
<organism evidence="2 3">
    <name type="scientific">Tilletia horrida</name>
    <dbReference type="NCBI Taxonomy" id="155126"/>
    <lineage>
        <taxon>Eukaryota</taxon>
        <taxon>Fungi</taxon>
        <taxon>Dikarya</taxon>
        <taxon>Basidiomycota</taxon>
        <taxon>Ustilaginomycotina</taxon>
        <taxon>Exobasidiomycetes</taxon>
        <taxon>Tilletiales</taxon>
        <taxon>Tilletiaceae</taxon>
        <taxon>Tilletia</taxon>
    </lineage>
</organism>
<proteinExistence type="predicted"/>
<keyword evidence="3" id="KW-1185">Reference proteome</keyword>
<protein>
    <submittedName>
        <fullName evidence="2">Uncharacterized protein</fullName>
    </submittedName>
</protein>
<keyword evidence="1" id="KW-0732">Signal</keyword>
<gene>
    <name evidence="2" type="ORF">OC846_005459</name>
</gene>
<reference evidence="2" key="1">
    <citation type="journal article" date="2023" name="PhytoFront">
        <title>Draft Genome Resources of Seven Strains of Tilletia horrida, Causal Agent of Kernel Smut of Rice.</title>
        <authorList>
            <person name="Khanal S."/>
            <person name="Antony Babu S."/>
            <person name="Zhou X.G."/>
        </authorList>
    </citation>
    <scope>NUCLEOTIDE SEQUENCE</scope>
    <source>
        <strain evidence="2">TX6</strain>
    </source>
</reference>
<feature type="chain" id="PRO_5042826270" evidence="1">
    <location>
        <begin position="26"/>
        <end position="615"/>
    </location>
</feature>
<dbReference type="Proteomes" id="UP001176517">
    <property type="component" value="Unassembled WGS sequence"/>
</dbReference>
<sequence length="615" mass="65113">MLCLHPLLGLHTALVLLTSLAPTNANANAISRSLTTLPLWLQARSGASLGAKCNANSDCYTDYCQDLNCKVTPCHPVCHYAPAAATCKADDQCVSRRCSHGKCEYSALDAYCEEDWDCEPADASPQIRTCQHRKCKTLPLGQCTASTDCTTGHCIHGMCSRLPQRPNAVCSQDSECLTGECLESNSCLSPNGTQILCQGDSFTFCSRFPLGHSCENNGECTEGFCRSGKCVDSQEGDLCHSEDQCTGSAVCGTDGSSGKCHTPQAHSVSPQHVCRADSQCQSSSCVSSLGVTDQWGVELPYSQDLPEQRKCDYLDLGSSACRTFIDCKQGLCKAGKCQMGADGDRCFYNAHCESNVCGANGICQRPASNHLLGVGAPCSTNAQCLTGSCHVSQVTRPYPYNTSILHTVDDVACLAADAGGACHLDSDCDHLVCRSGKCTTIPNGQPCTEPYHCASNYCSVPLGGSSSSSNSGPHNSSKICQLAITHNSCGHDDQCMSGHCELEPCAYGDASECGDIRWCAPVPTLGTCRSDLDCNSYNAVCSTSEHKCVKRAGKTCKTSAECESDVCTKSRCGADPSPTKSITFILTTFTSTASIQSARSSSARTKSLSSSPRYA</sequence>
<feature type="signal peptide" evidence="1">
    <location>
        <begin position="1"/>
        <end position="25"/>
    </location>
</feature>
<evidence type="ECO:0000313" key="3">
    <source>
        <dbReference type="Proteomes" id="UP001176517"/>
    </source>
</evidence>